<evidence type="ECO:0000256" key="4">
    <source>
        <dbReference type="ARBA" id="ARBA00004328"/>
    </source>
</evidence>
<dbReference type="GO" id="GO:0004197">
    <property type="term" value="F:cysteine-type endopeptidase activity"/>
    <property type="evidence" value="ECO:0007669"/>
    <property type="project" value="InterPro"/>
</dbReference>
<dbReference type="Gene3D" id="2.60.120.20">
    <property type="match status" value="3"/>
</dbReference>
<evidence type="ECO:0000313" key="41">
    <source>
        <dbReference type="EMBL" id="AJF23125.1"/>
    </source>
</evidence>
<dbReference type="Pfam" id="PF00073">
    <property type="entry name" value="Rhv"/>
    <property type="match status" value="2"/>
</dbReference>
<evidence type="ECO:0000256" key="11">
    <source>
        <dbReference type="ARBA" id="ARBA00022561"/>
    </source>
</evidence>
<dbReference type="InterPro" id="IPR043502">
    <property type="entry name" value="DNA/RNA_pol_sf"/>
</dbReference>
<dbReference type="SUPFAM" id="SSF52540">
    <property type="entry name" value="P-loop containing nucleoside triphosphate hydrolases"/>
    <property type="match status" value="1"/>
</dbReference>
<feature type="domain" description="RdRp catalytic" evidence="38">
    <location>
        <begin position="2005"/>
        <end position="2117"/>
    </location>
</feature>
<dbReference type="SUPFAM" id="SSF56672">
    <property type="entry name" value="DNA/RNA polymerases"/>
    <property type="match status" value="1"/>
</dbReference>
<evidence type="ECO:0000256" key="6">
    <source>
        <dbReference type="ARBA" id="ARBA00022448"/>
    </source>
</evidence>
<dbReference type="SUPFAM" id="SSF88633">
    <property type="entry name" value="Positive stranded ssRNA viruses"/>
    <property type="match status" value="2"/>
</dbReference>
<accession>A0A0B5GGD3</accession>
<feature type="domain" description="SF3 helicase" evidence="39">
    <location>
        <begin position="1224"/>
        <end position="1386"/>
    </location>
</feature>
<proteinExistence type="predicted"/>
<evidence type="ECO:0000256" key="16">
    <source>
        <dbReference type="ARBA" id="ARBA00022695"/>
    </source>
</evidence>
<dbReference type="InterPro" id="IPR044067">
    <property type="entry name" value="PCV_3C_PRO"/>
</dbReference>
<dbReference type="GO" id="GO:0005524">
    <property type="term" value="F:ATP binding"/>
    <property type="evidence" value="ECO:0007669"/>
    <property type="project" value="UniProtKB-KW"/>
</dbReference>
<keyword evidence="22" id="KW-0347">Helicase</keyword>
<dbReference type="InterPro" id="IPR043128">
    <property type="entry name" value="Rev_trsase/Diguanyl_cyclase"/>
</dbReference>
<keyword evidence="28" id="KW-1182">Viral ion channel</keyword>
<evidence type="ECO:0000256" key="22">
    <source>
        <dbReference type="ARBA" id="ARBA00022806"/>
    </source>
</evidence>
<keyword evidence="9" id="KW-0191">Covalent protein-RNA linkage</keyword>
<dbReference type="GO" id="GO:0042025">
    <property type="term" value="C:host cell nucleus"/>
    <property type="evidence" value="ECO:0007669"/>
    <property type="project" value="UniProtKB-SubCell"/>
</dbReference>
<dbReference type="GO" id="GO:0019062">
    <property type="term" value="P:virion attachment to host cell"/>
    <property type="evidence" value="ECO:0007669"/>
    <property type="project" value="UniProtKB-KW"/>
</dbReference>
<evidence type="ECO:0000256" key="35">
    <source>
        <dbReference type="ARBA" id="ARBA00033716"/>
    </source>
</evidence>
<dbReference type="Gene3D" id="2.40.10.10">
    <property type="entry name" value="Trypsin-like serine proteases"/>
    <property type="match status" value="1"/>
</dbReference>
<dbReference type="EMBL" id="KM396707">
    <property type="protein sequence ID" value="AJF23125.1"/>
    <property type="molecule type" value="Genomic_RNA"/>
</dbReference>
<keyword evidence="29" id="KW-0406">Ion transport</keyword>
<keyword evidence="31" id="KW-1035">Host cytoplasm</keyword>
<dbReference type="Pfam" id="PF22663">
    <property type="entry name" value="Rhv_5"/>
    <property type="match status" value="1"/>
</dbReference>
<evidence type="ECO:0000256" key="27">
    <source>
        <dbReference type="ARBA" id="ARBA00022953"/>
    </source>
</evidence>
<evidence type="ECO:0000256" key="31">
    <source>
        <dbReference type="ARBA" id="ARBA00023200"/>
    </source>
</evidence>
<evidence type="ECO:0000256" key="25">
    <source>
        <dbReference type="ARBA" id="ARBA00022844"/>
    </source>
</evidence>
<dbReference type="PROSITE" id="PS51874">
    <property type="entry name" value="PCV_3C_PRO"/>
    <property type="match status" value="1"/>
</dbReference>
<keyword evidence="16" id="KW-0548">Nucleotidyltransferase</keyword>
<name>A0A0B5GGD3_9PICO</name>
<evidence type="ECO:0000256" key="12">
    <source>
        <dbReference type="ARBA" id="ARBA00022562"/>
    </source>
</evidence>
<dbReference type="GO" id="GO:0044162">
    <property type="term" value="C:host cell cytoplasmic vesicle membrane"/>
    <property type="evidence" value="ECO:0007669"/>
    <property type="project" value="UniProtKB-SubCell"/>
</dbReference>
<comment type="catalytic activity">
    <reaction evidence="37">
        <text>ATP + H2O = ADP + phosphate + H(+)</text>
        <dbReference type="Rhea" id="RHEA:13065"/>
        <dbReference type="ChEBI" id="CHEBI:15377"/>
        <dbReference type="ChEBI" id="CHEBI:15378"/>
        <dbReference type="ChEBI" id="CHEBI:30616"/>
        <dbReference type="ChEBI" id="CHEBI:43474"/>
        <dbReference type="ChEBI" id="CHEBI:456216"/>
        <dbReference type="EC" id="3.6.4.13"/>
    </reaction>
</comment>
<dbReference type="InterPro" id="IPR007094">
    <property type="entry name" value="RNA-dir_pol_PSvirus"/>
</dbReference>
<dbReference type="Pfam" id="PF00680">
    <property type="entry name" value="RdRP_1"/>
    <property type="match status" value="1"/>
</dbReference>
<evidence type="ECO:0000256" key="33">
    <source>
        <dbReference type="ARBA" id="ARBA00023296"/>
    </source>
</evidence>
<evidence type="ECO:0000256" key="36">
    <source>
        <dbReference type="ARBA" id="ARBA00045446"/>
    </source>
</evidence>
<keyword evidence="7" id="KW-0696">RNA-directed RNA polymerase</keyword>
<evidence type="ECO:0000256" key="30">
    <source>
        <dbReference type="ARBA" id="ARBA00023136"/>
    </source>
</evidence>
<keyword evidence="6" id="KW-0813">Transport</keyword>
<dbReference type="GO" id="GO:0005198">
    <property type="term" value="F:structural molecule activity"/>
    <property type="evidence" value="ECO:0007669"/>
    <property type="project" value="InterPro"/>
</dbReference>
<keyword evidence="10" id="KW-0597">Phosphoprotein</keyword>
<dbReference type="GO" id="GO:0039694">
    <property type="term" value="P:viral RNA genome replication"/>
    <property type="evidence" value="ECO:0007669"/>
    <property type="project" value="InterPro"/>
</dbReference>
<keyword evidence="26" id="KW-1043">Host membrane</keyword>
<keyword evidence="17" id="KW-1143">T=pseudo3 icosahedral capsid protein</keyword>
<keyword evidence="14" id="KW-0645">Protease</keyword>
<dbReference type="InterPro" id="IPR043504">
    <property type="entry name" value="Peptidase_S1_PA_chymotrypsin"/>
</dbReference>
<dbReference type="GO" id="GO:0003968">
    <property type="term" value="F:RNA-directed RNA polymerase activity"/>
    <property type="evidence" value="ECO:0007669"/>
    <property type="project" value="UniProtKB-KW"/>
</dbReference>
<evidence type="ECO:0000313" key="42">
    <source>
        <dbReference type="Proteomes" id="UP000145076"/>
    </source>
</evidence>
<evidence type="ECO:0000256" key="34">
    <source>
        <dbReference type="ARBA" id="ARBA00023303"/>
    </source>
</evidence>
<evidence type="ECO:0000256" key="37">
    <source>
        <dbReference type="ARBA" id="ARBA00047984"/>
    </source>
</evidence>
<keyword evidence="8" id="KW-1036">Host cytoplasmic vesicle</keyword>
<evidence type="ECO:0000256" key="26">
    <source>
        <dbReference type="ARBA" id="ARBA00022870"/>
    </source>
</evidence>
<evidence type="ECO:0000256" key="23">
    <source>
        <dbReference type="ARBA" id="ARBA00022807"/>
    </source>
</evidence>
<evidence type="ECO:0000256" key="1">
    <source>
        <dbReference type="ARBA" id="ARBA00002982"/>
    </source>
</evidence>
<keyword evidence="23" id="KW-0788">Thiol protease</keyword>
<keyword evidence="32" id="KW-0449">Lipoprotein</keyword>
<dbReference type="Pfam" id="PF00910">
    <property type="entry name" value="RNA_helicase"/>
    <property type="match status" value="1"/>
</dbReference>
<keyword evidence="15" id="KW-0808">Transferase</keyword>
<keyword evidence="30" id="KW-0472">Membrane</keyword>
<dbReference type="PROSITE" id="PS50507">
    <property type="entry name" value="RDRP_SSRNA_POS"/>
    <property type="match status" value="1"/>
</dbReference>
<keyword evidence="27" id="KW-0693">Viral RNA replication</keyword>
<evidence type="ECO:0000256" key="14">
    <source>
        <dbReference type="ARBA" id="ARBA00022670"/>
    </source>
</evidence>
<evidence type="ECO:0000256" key="3">
    <source>
        <dbReference type="ARBA" id="ARBA00004307"/>
    </source>
</evidence>
<dbReference type="SUPFAM" id="SSF50494">
    <property type="entry name" value="Trypsin-like serine proteases"/>
    <property type="match status" value="1"/>
</dbReference>
<dbReference type="InterPro" id="IPR059138">
    <property type="entry name" value="Pico_VP1"/>
</dbReference>
<dbReference type="GO" id="GO:0039618">
    <property type="term" value="C:T=pseudo3 icosahedral viral capsid"/>
    <property type="evidence" value="ECO:0007669"/>
    <property type="project" value="UniProtKB-KW"/>
</dbReference>
<dbReference type="KEGG" id="vg:22976169"/>
<dbReference type="GO" id="GO:0046718">
    <property type="term" value="P:symbiont entry into host cell"/>
    <property type="evidence" value="ECO:0007669"/>
    <property type="project" value="UniProtKB-KW"/>
</dbReference>
<keyword evidence="13" id="KW-0945">Host-virus interaction</keyword>
<dbReference type="GO" id="GO:0015267">
    <property type="term" value="F:channel activity"/>
    <property type="evidence" value="ECO:0007669"/>
    <property type="project" value="UniProtKB-KW"/>
</dbReference>
<dbReference type="InterPro" id="IPR033703">
    <property type="entry name" value="Rhv-like"/>
</dbReference>
<evidence type="ECO:0000256" key="8">
    <source>
        <dbReference type="ARBA" id="ARBA00022488"/>
    </source>
</evidence>
<keyword evidence="25" id="KW-0946">Virion</keyword>
<dbReference type="Gene3D" id="3.30.70.270">
    <property type="match status" value="1"/>
</dbReference>
<dbReference type="InterPro" id="IPR001205">
    <property type="entry name" value="RNA-dir_pol_C"/>
</dbReference>
<dbReference type="InterPro" id="IPR029053">
    <property type="entry name" value="Viral_coat"/>
</dbReference>
<dbReference type="GO" id="GO:0003723">
    <property type="term" value="F:RNA binding"/>
    <property type="evidence" value="ECO:0007669"/>
    <property type="project" value="InterPro"/>
</dbReference>
<keyword evidence="19" id="KW-0547">Nucleotide-binding</keyword>
<dbReference type="GeneID" id="22976169"/>
<dbReference type="GO" id="GO:0006351">
    <property type="term" value="P:DNA-templated transcription"/>
    <property type="evidence" value="ECO:0007669"/>
    <property type="project" value="InterPro"/>
</dbReference>
<comment type="subcellular location">
    <subcellularLocation>
        <location evidence="2">Host cytoplasmic vesicle membrane</location>
        <topology evidence="2">Peripheral membrane protein</topology>
        <orientation evidence="2">Cytoplasmic side</orientation>
    </subcellularLocation>
    <subcellularLocation>
        <location evidence="3">Host nucleus</location>
        <location evidence="3">Host nucleolus</location>
    </subcellularLocation>
    <subcellularLocation>
        <location evidence="4">Virion</location>
    </subcellularLocation>
</comment>
<keyword evidence="11" id="KW-0167">Capsid protein</keyword>
<evidence type="ECO:0000259" key="39">
    <source>
        <dbReference type="PROSITE" id="PS51218"/>
    </source>
</evidence>
<dbReference type="CDD" id="cd23193">
    <property type="entry name" value="ps-ssRNA_Picornaviridae"/>
    <property type="match status" value="1"/>
</dbReference>
<evidence type="ECO:0000256" key="28">
    <source>
        <dbReference type="ARBA" id="ARBA00023039"/>
    </source>
</evidence>
<dbReference type="InterPro" id="IPR014759">
    <property type="entry name" value="Helicase_SF3_ssRNA_vir"/>
</dbReference>
<keyword evidence="42" id="KW-1185">Reference proteome</keyword>
<evidence type="ECO:0000256" key="29">
    <source>
        <dbReference type="ARBA" id="ARBA00023065"/>
    </source>
</evidence>
<comment type="function">
    <text evidence="36">Replicates the genomic and antigenomic RNAs by recognizing replications specific signals. Performs VPg uridylylation.</text>
</comment>
<dbReference type="GO" id="GO:0003724">
    <property type="term" value="F:RNA helicase activity"/>
    <property type="evidence" value="ECO:0007669"/>
    <property type="project" value="InterPro"/>
</dbReference>
<dbReference type="GO" id="GO:0006508">
    <property type="term" value="P:proteolysis"/>
    <property type="evidence" value="ECO:0007669"/>
    <property type="project" value="UniProtKB-KW"/>
</dbReference>
<evidence type="ECO:0000256" key="2">
    <source>
        <dbReference type="ARBA" id="ARBA00004295"/>
    </source>
</evidence>
<dbReference type="PRINTS" id="PR00918">
    <property type="entry name" value="CALICVIRUSNS"/>
</dbReference>
<evidence type="ECO:0000256" key="19">
    <source>
        <dbReference type="ARBA" id="ARBA00022741"/>
    </source>
</evidence>
<keyword evidence="20" id="KW-0378">Hydrolase</keyword>
<comment type="function">
    <text evidence="1">VP0 precursor is a component of immature procapsids.</text>
</comment>
<dbReference type="InterPro" id="IPR015031">
    <property type="entry name" value="Capsid_VP4_Picornavir"/>
</dbReference>
<evidence type="ECO:0000256" key="21">
    <source>
        <dbReference type="ARBA" id="ARBA00022804"/>
    </source>
</evidence>
<dbReference type="Pfam" id="PF00548">
    <property type="entry name" value="Peptidase_C3"/>
    <property type="match status" value="1"/>
</dbReference>
<dbReference type="CDD" id="cd00205">
    <property type="entry name" value="rhv_like"/>
    <property type="match status" value="3"/>
</dbReference>
<evidence type="ECO:0000256" key="13">
    <source>
        <dbReference type="ARBA" id="ARBA00022581"/>
    </source>
</evidence>
<dbReference type="RefSeq" id="YP_009118269.1">
    <property type="nucleotide sequence ID" value="NC_026315.1"/>
</dbReference>
<dbReference type="GO" id="GO:0034220">
    <property type="term" value="P:monoatomic ion transmembrane transport"/>
    <property type="evidence" value="ECO:0007669"/>
    <property type="project" value="UniProtKB-KW"/>
</dbReference>
<evidence type="ECO:0000256" key="32">
    <source>
        <dbReference type="ARBA" id="ARBA00023288"/>
    </source>
</evidence>
<keyword evidence="34" id="KW-0407">Ion channel</keyword>
<dbReference type="InterPro" id="IPR009003">
    <property type="entry name" value="Peptidase_S1_PA"/>
</dbReference>
<dbReference type="InterPro" id="IPR000605">
    <property type="entry name" value="Helicase_SF3_ssDNA/RNA_vir"/>
</dbReference>
<evidence type="ECO:0000256" key="15">
    <source>
        <dbReference type="ARBA" id="ARBA00022679"/>
    </source>
</evidence>
<evidence type="ECO:0000256" key="9">
    <source>
        <dbReference type="ARBA" id="ARBA00022520"/>
    </source>
</evidence>
<evidence type="ECO:0000256" key="5">
    <source>
        <dbReference type="ARBA" id="ARBA00020107"/>
    </source>
</evidence>
<reference evidence="41 42" key="1">
    <citation type="journal article" date="2015" name="J. Virol.">
        <title>Species-specific transmission of novel picornaviruses in lemurs.</title>
        <authorList>
            <person name="Lim E.S."/>
            <person name="Deem S.L."/>
            <person name="Porton I.J."/>
            <person name="Cao S."/>
            <person name="Wang D."/>
        </authorList>
    </citation>
    <scope>NUCLEOTIDE SEQUENCE [LARGE SCALE GENOMIC DNA]</scope>
    <source>
        <strain evidence="41">Mis101308/2012</strain>
    </source>
</reference>
<evidence type="ECO:0000256" key="24">
    <source>
        <dbReference type="ARBA" id="ARBA00022840"/>
    </source>
</evidence>
<keyword evidence="24" id="KW-0067">ATP-binding</keyword>
<evidence type="ECO:0000256" key="20">
    <source>
        <dbReference type="ARBA" id="ARBA00022801"/>
    </source>
</evidence>
<evidence type="ECO:0000256" key="18">
    <source>
        <dbReference type="ARBA" id="ARBA00022707"/>
    </source>
</evidence>
<keyword evidence="21" id="KW-1161">Viral attachment to host cell</keyword>
<feature type="domain" description="Peptidase C3" evidence="40">
    <location>
        <begin position="1572"/>
        <end position="1763"/>
    </location>
</feature>
<evidence type="ECO:0000256" key="17">
    <source>
        <dbReference type="ARBA" id="ARBA00022706"/>
    </source>
</evidence>
<organism evidence="41 42">
    <name type="scientific">malagasivirus A1</name>
    <dbReference type="NCBI Taxonomy" id="1603963"/>
    <lineage>
        <taxon>Viruses</taxon>
        <taxon>Riboviria</taxon>
        <taxon>Orthornavirae</taxon>
        <taxon>Pisuviricota</taxon>
        <taxon>Pisoniviricetes</taxon>
        <taxon>Picornavirales</taxon>
        <taxon>Picornaviridae</taxon>
        <taxon>Caphthovirinae</taxon>
        <taxon>Malagasivirus</taxon>
        <taxon>Malagasivirus alphalesa</taxon>
        <taxon>Malagasivirus A</taxon>
    </lineage>
</organism>
<keyword evidence="18" id="KW-0519">Myristate</keyword>
<dbReference type="PROSITE" id="PS51218">
    <property type="entry name" value="SF3_HELICASE_2"/>
    <property type="match status" value="1"/>
</dbReference>
<dbReference type="Pfam" id="PF08935">
    <property type="entry name" value="VP4_2"/>
    <property type="match status" value="1"/>
</dbReference>
<dbReference type="Gene3D" id="1.20.960.20">
    <property type="match status" value="1"/>
</dbReference>
<keyword evidence="12" id="KW-1048">Host nucleus</keyword>
<protein>
    <recommendedName>
        <fullName evidence="5">Genome polyprotein</fullName>
    </recommendedName>
</protein>
<dbReference type="InterPro" id="IPR001676">
    <property type="entry name" value="Picornavirus_capsid"/>
</dbReference>
<dbReference type="InterPro" id="IPR004004">
    <property type="entry name" value="Helic/Pol/Pept_Calicivir-typ"/>
</dbReference>
<evidence type="ECO:0000259" key="40">
    <source>
        <dbReference type="PROSITE" id="PS51874"/>
    </source>
</evidence>
<dbReference type="Gene3D" id="4.10.880.10">
    <property type="entry name" value="Poliovirus 3D polymerase Domain 1 (Nucleotidyltransferase)"/>
    <property type="match status" value="1"/>
</dbReference>
<evidence type="ECO:0000256" key="10">
    <source>
        <dbReference type="ARBA" id="ARBA00022553"/>
    </source>
</evidence>
<evidence type="ECO:0000259" key="38">
    <source>
        <dbReference type="PROSITE" id="PS50507"/>
    </source>
</evidence>
<dbReference type="InterPro" id="IPR037080">
    <property type="entry name" value="Capsid_VP4_sf_Picornavirus"/>
</dbReference>
<keyword evidence="33" id="KW-1160">Virus entry into host cell</keyword>
<evidence type="ECO:0000256" key="7">
    <source>
        <dbReference type="ARBA" id="ARBA00022484"/>
    </source>
</evidence>
<dbReference type="InterPro" id="IPR000199">
    <property type="entry name" value="Peptidase_C3A/C3B_picornavir"/>
</dbReference>
<dbReference type="Proteomes" id="UP000145076">
    <property type="component" value="Segment"/>
</dbReference>
<sequence length="2233" mass="247903">MVTMEGEYRVMAFSQETEALIDAVDHAFWFGSVFHESLEESSPSHYDNDTWTTDSESDDLEWDTYTALTSAGVSSTPTFISEKDRCSISITIPRSAEFIECRTRGVVVKNVSVETIETFSKRVIHMEFQGAGASRLDNGNTKNDGNHGVINYSFYNTHYQNSMDLSDFGSTTSTGYGHDGGSTDVDHTTGNWTNTLTAGLSAIPSLLPLLADSKTEDIENSDRVDVDQAGTSTLLTQHTVGRMVYGPFPKQKMVTSAADKPSESIPAFDRFYTVSLGDWEATQAFGYMFVLPLPSGLLGQAGTVMRTMAQRHYIFRCGWDVQVQVNATRFHGGALGVFLVPEFTYQTTSSTFLNKRTIAVPTTPDINWNLRQFFLYPHQIINPRTNSSAQVMVPYANAAPGSDPTTHNPWTLVVMVISPLTYATGATTSLTITASVRPVDPTFHGLRLPNTDFEGPPVVQTHPASGQFATTQPFYSEPVYGKMVRSSVDFIPAKIEDYLQIARIPTLGTQISATFYNVPSPTPVITIDVSLSSVHILNTALGSIGRMFSQYRGSISVITMYVGNQMANVRYLLSYSPPGATTPTNVSEAMQGFYLIVDTGLNSQANFVIPYICPADYRYSASTVASDVSVGGYLTIFQLTALAVPPGSPATAQLLLFFAAGADFQFRGPSTPFITLQNGEEVLEPGETGVNAPADVSATVEDPQRIPFAPVGVSHSDVRFWWDRFFWVDTFYLDGSDNSEPWKRVRNIPLTPQFLFTRAPEMNYTRMATYWRAELEICIVPVLKTNPAQISQLTAVWYPPGSRIPTGTSTTYFSGGPEVMRAFTRNGACPLFHSDANGKLLFRIPFTSPLSTIPYTYNGLDRFSAATAVYNQAPGATFGTLVVSDAVVAGTSTNVQYKGGPYMMYIRFRDIELFCPRPGEYLAVKLPSDTTTTTALRVKSIISDPTSVQVSNGGITNKELLLQAGDVETNPGPIFSRLWKDMEKFVSDKACEGLFELKSMYKTLSTFQQMQALLTDDFKAKWLSRLFKAIGYGILACKASSDPSLAAAAVFLLGGSWTGQICVKMAKYLKGLMKTEPPPPPGMSEKLKKLIRQVSVPSMNPAVEAVEVASEAWHDTNPFKDCVEDWELQAPFPDVREMNNLFQLAKNAQWVLQGLNEIRDWLKQWMAQEENSPEEVFKQGLPNLEGFLQLYQTYKSQPGHPQWEECKQYFDKMRQAAAIAKPQMLRMLPLITRPEPSLARPEPILVVLRGRPGQGKSVAATFLAQTLSKTLVGKPSFYSMNSSTKYMDGYNQEPVVLVDDLGQATDGADFQHFCQLISIAPFQVNKADLADKGMLFTSSIIIATTNHPEFRPVTLADPEALRRRINFDFNVEAGRSYQDCNGCLDLQRAITPSEENPLPTLLRHGSPILRKECLSFTNLRTTGQVKSLKDVYEAVMVEHRRRQTCSMDFTNMFLEGPAECQGTEEKPVLPTLINQLTRTAGTNNLRPVTAEEIAKAIKECYQELGSPNDPPKWQQTMSALITVISFAIMLFSFFYLLSTIFFQGPYSDSAQKKEKKKAVAKLVDLSYEGPHAVNISMEAAIMKKNMVRVKCTRHDDVVFYTTGTFVRDRYMLMNWHLFEKCKLIQPDFEFPVEEVLALRPTFHGMPSDLVLLQFPNKGRAYRDITDLFINKGECNVTPGMTGKGLMMDEAPFMFDIQPVLFAEKISVQGLDIPQVLRYKAQTAPGFCGSLIVLDAGIHKRVVGIHCAGAHGVGAASVITKAGLIALLDSKFEGKISDVVEHPYVYTPAKTAFYPTIAHDENTTVAPAVLSPRDPRLTNPYQFKASIMEKHVGDMPHGPDVWVRAARVYARLLRAHIPADVTKRLTIGEAILGIPGLDPMDMDKSPGWPYVARNVRRPDLIKFKEHYQVELDQILYAEMVNYLSGDFRNHKFVTFLKDETRPIEKVAAGKTRVIDVASLGHAIVGRMLFGRLAAWMHSKNGVDIGSAVGCNPDLDWTRYAMEFKYKHFADVDYSGFDASHGTFSFHCLKVFLKELGFDEVAMAFVDSLAVSRHIWDDEEYTLTGGLPSGCACTSIFNTILNNIIMRGAISTLTTEPFQLLAYGDDLVICAYEKFDLAALRDFFSENSLYRITPATKGGELSWGELSDMRFLKRGFVLDGVIYRPQMTKENLHNILSWARAGTLQEKVLSVSLLAVHSGKQVYEELFESFNGTGVVVPSFATVDEDFYYTHASGQ</sequence>
<dbReference type="InterPro" id="IPR027417">
    <property type="entry name" value="P-loop_NTPase"/>
</dbReference>
<comment type="function">
    <text evidence="35">Lies on the inner surface of the capsid shell. After binding to the host receptor, the capsid undergoes conformational changes. Capsid protein VP4 is released, capsid protein VP1 N-terminus is externalized, and together, they shape a pore in the host membrane through which the viral genome is translocated into the host cell cytoplasm. After genome has been released, the channel shrinks.</text>
</comment>
<dbReference type="Gene3D" id="4.10.90.10">
    <property type="entry name" value="Capsid protein VP4 superfamily, Picornavirus"/>
    <property type="match status" value="1"/>
</dbReference>